<feature type="compositionally biased region" description="Low complexity" evidence="13">
    <location>
        <begin position="664"/>
        <end position="675"/>
    </location>
</feature>
<dbReference type="SFLD" id="SFLDS00003">
    <property type="entry name" value="Haloacid_Dehalogenase"/>
    <property type="match status" value="1"/>
</dbReference>
<evidence type="ECO:0000256" key="4">
    <source>
        <dbReference type="ARBA" id="ARBA00022723"/>
    </source>
</evidence>
<dbReference type="InterPro" id="IPR023298">
    <property type="entry name" value="ATPase_P-typ_TM_dom_sf"/>
</dbReference>
<protein>
    <recommendedName>
        <fullName evidence="12">Phospholipid-transporting ATPase</fullName>
        <ecNumber evidence="12">7.6.2.1</ecNumber>
    </recommendedName>
</protein>
<feature type="domain" description="P-type ATPase C-terminal" evidence="15">
    <location>
        <begin position="1218"/>
        <end position="1464"/>
    </location>
</feature>
<dbReference type="Gene3D" id="3.40.50.1000">
    <property type="entry name" value="HAD superfamily/HAD-like"/>
    <property type="match status" value="2"/>
</dbReference>
<keyword evidence="5 12" id="KW-0547">Nucleotide-binding</keyword>
<comment type="similarity">
    <text evidence="2 12">Belongs to the cation transport ATPase (P-type) (TC 3.A.3) family. Type IV subfamily.</text>
</comment>
<feature type="region of interest" description="Disordered" evidence="13">
    <location>
        <begin position="1549"/>
        <end position="1617"/>
    </location>
</feature>
<evidence type="ECO:0000256" key="8">
    <source>
        <dbReference type="ARBA" id="ARBA00022967"/>
    </source>
</evidence>
<keyword evidence="6 12" id="KW-0067">ATP-binding</keyword>
<dbReference type="PROSITE" id="PS00154">
    <property type="entry name" value="ATPASE_E1_E2"/>
    <property type="match status" value="1"/>
</dbReference>
<dbReference type="InterPro" id="IPR008250">
    <property type="entry name" value="ATPase_P-typ_transduc_dom_A_sf"/>
</dbReference>
<evidence type="ECO:0000256" key="10">
    <source>
        <dbReference type="ARBA" id="ARBA00023136"/>
    </source>
</evidence>
<dbReference type="Proteomes" id="UP001652628">
    <property type="component" value="Chromosome 3"/>
</dbReference>
<dbReference type="SUPFAM" id="SSF81653">
    <property type="entry name" value="Calcium ATPase, transduction domain A"/>
    <property type="match status" value="1"/>
</dbReference>
<feature type="transmembrane region" description="Helical" evidence="12">
    <location>
        <begin position="1393"/>
        <end position="1416"/>
    </location>
</feature>
<dbReference type="Gene3D" id="2.70.150.10">
    <property type="entry name" value="Calcium-transporting ATPase, cytoplasmic transduction domain A"/>
    <property type="match status" value="1"/>
</dbReference>
<dbReference type="InterPro" id="IPR023299">
    <property type="entry name" value="ATPase_P-typ_cyto_dom_N"/>
</dbReference>
<proteinExistence type="inferred from homology"/>
<feature type="transmembrane region" description="Helical" evidence="12">
    <location>
        <begin position="1363"/>
        <end position="1381"/>
    </location>
</feature>
<feature type="transmembrane region" description="Helical" evidence="12">
    <location>
        <begin position="256"/>
        <end position="275"/>
    </location>
</feature>
<dbReference type="CDD" id="cd02073">
    <property type="entry name" value="P-type_ATPase_APLT_Dnf-like"/>
    <property type="match status" value="1"/>
</dbReference>
<dbReference type="InterPro" id="IPR032631">
    <property type="entry name" value="P-type_ATPase_N"/>
</dbReference>
<feature type="transmembrane region" description="Helical" evidence="12">
    <location>
        <begin position="1436"/>
        <end position="1459"/>
    </location>
</feature>
<evidence type="ECO:0000256" key="6">
    <source>
        <dbReference type="ARBA" id="ARBA00022840"/>
    </source>
</evidence>
<dbReference type="SFLD" id="SFLDG00002">
    <property type="entry name" value="C1.7:_P-type_atpase_like"/>
    <property type="match status" value="1"/>
</dbReference>
<accession>A0ABM4TT44</accession>
<organism evidence="16 17">
    <name type="scientific">Drosophila suzukii</name>
    <name type="common">Spotted-wing drosophila fruit fly</name>
    <dbReference type="NCBI Taxonomy" id="28584"/>
    <lineage>
        <taxon>Eukaryota</taxon>
        <taxon>Metazoa</taxon>
        <taxon>Ecdysozoa</taxon>
        <taxon>Arthropoda</taxon>
        <taxon>Hexapoda</taxon>
        <taxon>Insecta</taxon>
        <taxon>Pterygota</taxon>
        <taxon>Neoptera</taxon>
        <taxon>Endopterygota</taxon>
        <taxon>Diptera</taxon>
        <taxon>Brachycera</taxon>
        <taxon>Muscomorpha</taxon>
        <taxon>Ephydroidea</taxon>
        <taxon>Drosophilidae</taxon>
        <taxon>Drosophila</taxon>
        <taxon>Sophophora</taxon>
    </lineage>
</organism>
<dbReference type="Pfam" id="PF13246">
    <property type="entry name" value="Cation_ATPase"/>
    <property type="match status" value="1"/>
</dbReference>
<comment type="catalytic activity">
    <reaction evidence="11 12">
        <text>ATP + H2O + phospholipidSide 1 = ADP + phosphate + phospholipidSide 2.</text>
        <dbReference type="EC" id="7.6.2.1"/>
    </reaction>
</comment>
<name>A0ABM4TT44_DROSZ</name>
<evidence type="ECO:0000259" key="14">
    <source>
        <dbReference type="Pfam" id="PF16209"/>
    </source>
</evidence>
<dbReference type="RefSeq" id="XP_070853138.1">
    <property type="nucleotide sequence ID" value="XM_070997037.1"/>
</dbReference>
<evidence type="ECO:0000256" key="9">
    <source>
        <dbReference type="ARBA" id="ARBA00022989"/>
    </source>
</evidence>
<evidence type="ECO:0000313" key="16">
    <source>
        <dbReference type="Proteomes" id="UP001652628"/>
    </source>
</evidence>
<keyword evidence="16" id="KW-1185">Reference proteome</keyword>
<sequence>MIGGRRCSEAARRLRRRPDTLELSVLGGQPMESELQEEDDERTPATGTGNAVESGTKSAEATSKRTRWFQFARSSKNRRKRLHCDDDEETEEQGGRNSDKEGTRRACLAQPEGMNIGSSTQTIATPLMVGDSFYSLAPEGANQSTNRSFDHELYKQRDPSVASETKSLPSMRRLSQIRRRRSSYYFSENERRIRANDKEFNAQFKYHNNYIKTSKYSLFTFLPFNLLEQFQRLANFYFLCLLVLQLIPAISSLTPVTTAIPLIGVLTLTAVKDAYDDIQRHLSDSQVNNRKSKTLRNGKLVEAKWSEVQVGDVIRLDNNQFVAADTLLLSTSEPNGLCFIETAELDGETNLKAKQCLTETIELGDRHDSLWNFNGEIICERPNNLLNKFDGTLIWRSQRFALDNEKILLRGCVLRNTQWCYGVVVFAGVDTKLMQNSGKTQFKSTGVDRLLNFIIIGIVLFLVSICALFAIGCAVWEGLIGQHFQLYLPWERIIPKDYIPTGATVIGLLVFFSYAIVLNTVVPISLYVSVEVIRFVQSFLINWDEEMYYATTNTYAKARTTTLNEELGQIQYIFSDKTGTLTQNIMTFNKCSINGRSYGDVIDLRTGELIEITEQQTIFQNSNTNNRPSPAGGAATAPPAAAPPIILVHTAEVHAKKSALVVTSSSSSGEAQVSSRPDLEHSAPPLDAGEKRLGLKHVRYSAPSRSQEDDPGGLSPRMGLTPPISNEERRNSGGFKRSGAGYMQRQLSRTSSCDKALQTVDFSANPHHESDFRWYDRTLLDAVRSDEEHSHVFFRLLALCHTVMAETVDGKLEYQAQSPDEAALVAAARNFGFVFRSRTPNSITIEVMGQLEEYELLNILDFNNVRKRMSVILRRGDSMVLYCKGADNVIYDRLHSGQEDMKARTQDHLNKFAGEGLRTLALAERRLTEQYYNDWRSRQQEAALSMDSREQKLNEIYEEIESEMQLVGVTAIEDKLQDGVPKSIANLQNAGIKIWVLTGDKQETAINIGYSCQLLTDELADVFIVDGNSVEEVEKQLRQFKESIKIYNRFRPGGFDPFDRLNSDSNMDPLSVTMTQTSAFMQESNLPPTPPPPPAISVVTFSAECNDLFGDEKRSEGGGTASIVVDESTGFALVVNGHSLVHCLSPELETKFLDIASQCKAVICCRVTPLQKALVVELIKRAKNAVTLAIGDGANDVSMIKAAHIGVGISGQEGLQAVLSSDYSIAQFRYLERLLLVHGRWSYYRMCKFLRYFFYKNFAFTLCHCWYSLFCGFSAQTVFDPMFISVYNLFYTSLPVLALGVFEQDVSDKNSVEFPRLYTPGLKSELFNIREFIYSVLHGAFTSLVLFLIPYGVYKDGVSENGFIVSDHMTLGAVVATILIVDNTAQISLYTSYWTVVNHVTIWGSLVWYFVLDYFYNYVIGGPYVGSLTQAMKDLTFWVTMLITVMALVAPVLAYKFYLLDVHPSLSDKIRQRSLKKIHSRASSNVRRTASSRRGRRSVRSGYAFAHQEGFGRLITSGKIMHKLPQDFAFPLGLGTKKTQVLHNNLNSADGASKTNNVSGQHMVNNNTNLRQNQNHSSMADITADGRGTGGEDGRGSVSTDDMSPRAPCQDLDTINL</sequence>
<feature type="compositionally biased region" description="Low complexity" evidence="13">
    <location>
        <begin position="1565"/>
        <end position="1575"/>
    </location>
</feature>
<feature type="region of interest" description="Disordered" evidence="13">
    <location>
        <begin position="1"/>
        <end position="104"/>
    </location>
</feature>
<dbReference type="InterPro" id="IPR044492">
    <property type="entry name" value="P_typ_ATPase_HD_dom"/>
</dbReference>
<dbReference type="Pfam" id="PF16212">
    <property type="entry name" value="PhoLip_ATPase_C"/>
    <property type="match status" value="1"/>
</dbReference>
<feature type="region of interest" description="Disordered" evidence="13">
    <location>
        <begin position="664"/>
        <end position="747"/>
    </location>
</feature>
<evidence type="ECO:0000256" key="2">
    <source>
        <dbReference type="ARBA" id="ARBA00008109"/>
    </source>
</evidence>
<keyword evidence="10 12" id="KW-0472">Membrane</keyword>
<dbReference type="InterPro" id="IPR018303">
    <property type="entry name" value="ATPase_P-typ_P_site"/>
</dbReference>
<keyword evidence="9 12" id="KW-1133">Transmembrane helix</keyword>
<feature type="transmembrane region" description="Helical" evidence="12">
    <location>
        <begin position="1332"/>
        <end position="1351"/>
    </location>
</feature>
<dbReference type="PANTHER" id="PTHR24092">
    <property type="entry name" value="PROBABLE PHOSPHOLIPID-TRANSPORTING ATPASE"/>
    <property type="match status" value="1"/>
</dbReference>
<keyword evidence="7 12" id="KW-0460">Magnesium</keyword>
<dbReference type="SUPFAM" id="SSF81665">
    <property type="entry name" value="Calcium ATPase, transmembrane domain M"/>
    <property type="match status" value="1"/>
</dbReference>
<feature type="compositionally biased region" description="Basic and acidic residues" evidence="13">
    <location>
        <begin position="1"/>
        <end position="20"/>
    </location>
</feature>
<feature type="compositionally biased region" description="Basic and acidic residues" evidence="13">
    <location>
        <begin position="93"/>
        <end position="104"/>
    </location>
</feature>
<comment type="subcellular location">
    <subcellularLocation>
        <location evidence="1 12">Membrane</location>
        <topology evidence="1 12">Multi-pass membrane protein</topology>
    </subcellularLocation>
</comment>
<feature type="transmembrane region" description="Helical" evidence="12">
    <location>
        <begin position="450"/>
        <end position="479"/>
    </location>
</feature>
<feature type="domain" description="P-type ATPase N-terminal" evidence="14">
    <location>
        <begin position="193"/>
        <end position="258"/>
    </location>
</feature>
<evidence type="ECO:0000256" key="3">
    <source>
        <dbReference type="ARBA" id="ARBA00022692"/>
    </source>
</evidence>
<reference evidence="17" key="1">
    <citation type="submission" date="2025-08" db="UniProtKB">
        <authorList>
            <consortium name="RefSeq"/>
        </authorList>
    </citation>
    <scope>IDENTIFICATION</scope>
</reference>
<evidence type="ECO:0000259" key="15">
    <source>
        <dbReference type="Pfam" id="PF16212"/>
    </source>
</evidence>
<dbReference type="NCBIfam" id="TIGR01652">
    <property type="entry name" value="ATPase-Plipid"/>
    <property type="match status" value="1"/>
</dbReference>
<dbReference type="SUPFAM" id="SSF56784">
    <property type="entry name" value="HAD-like"/>
    <property type="match status" value="1"/>
</dbReference>
<feature type="transmembrane region" description="Helical" evidence="12">
    <location>
        <begin position="1282"/>
        <end position="1302"/>
    </location>
</feature>
<dbReference type="Gene3D" id="3.40.1110.10">
    <property type="entry name" value="Calcium-transporting ATPase, cytoplasmic domain N"/>
    <property type="match status" value="2"/>
</dbReference>
<evidence type="ECO:0000256" key="1">
    <source>
        <dbReference type="ARBA" id="ARBA00004141"/>
    </source>
</evidence>
<keyword evidence="4" id="KW-0479">Metal-binding</keyword>
<evidence type="ECO:0000256" key="13">
    <source>
        <dbReference type="SAM" id="MobiDB-lite"/>
    </source>
</evidence>
<evidence type="ECO:0000256" key="12">
    <source>
        <dbReference type="RuleBase" id="RU362033"/>
    </source>
</evidence>
<dbReference type="InterPro" id="IPR023214">
    <property type="entry name" value="HAD_sf"/>
</dbReference>
<feature type="transmembrane region" description="Helical" evidence="12">
    <location>
        <begin position="499"/>
        <end position="528"/>
    </location>
</feature>
<feature type="region of interest" description="Disordered" evidence="13">
    <location>
        <begin position="1479"/>
        <end position="1498"/>
    </location>
</feature>
<feature type="compositionally biased region" description="Polar residues" evidence="13">
    <location>
        <begin position="1549"/>
        <end position="1564"/>
    </location>
</feature>
<dbReference type="EC" id="7.6.2.1" evidence="12"/>
<dbReference type="GeneID" id="108019280"/>
<dbReference type="InterPro" id="IPR032630">
    <property type="entry name" value="P_typ_ATPase_c"/>
</dbReference>
<gene>
    <name evidence="17" type="primary">ATP8B</name>
</gene>
<keyword evidence="8 12" id="KW-1278">Translocase</keyword>
<feature type="transmembrane region" description="Helical" evidence="12">
    <location>
        <begin position="1249"/>
        <end position="1270"/>
    </location>
</feature>
<evidence type="ECO:0000256" key="7">
    <source>
        <dbReference type="ARBA" id="ARBA00022842"/>
    </source>
</evidence>
<evidence type="ECO:0000256" key="11">
    <source>
        <dbReference type="ARBA" id="ARBA00034036"/>
    </source>
</evidence>
<dbReference type="PRINTS" id="PR00119">
    <property type="entry name" value="CATATPASE"/>
</dbReference>
<dbReference type="SUPFAM" id="SSF81660">
    <property type="entry name" value="Metal cation-transporting ATPase, ATP-binding domain N"/>
    <property type="match status" value="1"/>
</dbReference>
<dbReference type="InterPro" id="IPR006539">
    <property type="entry name" value="P-type_ATPase_IV"/>
</dbReference>
<dbReference type="Pfam" id="PF16209">
    <property type="entry name" value="PhoLip_ATPase_N"/>
    <property type="match status" value="1"/>
</dbReference>
<feature type="compositionally biased region" description="Polar residues" evidence="13">
    <location>
        <begin position="45"/>
        <end position="61"/>
    </location>
</feature>
<dbReference type="PANTHER" id="PTHR24092:SF190">
    <property type="entry name" value="PHOSPHOLIPID-TRANSPORTING ATPASE"/>
    <property type="match status" value="1"/>
</dbReference>
<keyword evidence="3 12" id="KW-0812">Transmembrane</keyword>
<dbReference type="InterPro" id="IPR001757">
    <property type="entry name" value="P_typ_ATPase"/>
</dbReference>
<evidence type="ECO:0000256" key="5">
    <source>
        <dbReference type="ARBA" id="ARBA00022741"/>
    </source>
</evidence>
<dbReference type="NCBIfam" id="TIGR01494">
    <property type="entry name" value="ATPase_P-type"/>
    <property type="match status" value="1"/>
</dbReference>
<dbReference type="InterPro" id="IPR036412">
    <property type="entry name" value="HAD-like_sf"/>
</dbReference>
<evidence type="ECO:0000313" key="17">
    <source>
        <dbReference type="RefSeq" id="XP_070853138.1"/>
    </source>
</evidence>
<dbReference type="SFLD" id="SFLDF00027">
    <property type="entry name" value="p-type_atpase"/>
    <property type="match status" value="1"/>
</dbReference>